<dbReference type="GO" id="GO:0030975">
    <property type="term" value="F:thiamine binding"/>
    <property type="evidence" value="ECO:0007669"/>
    <property type="project" value="InterPro"/>
</dbReference>
<keyword evidence="3 7" id="KW-0418">Kinase</keyword>
<dbReference type="STRING" id="1798182.GA0061081_10114"/>
<dbReference type="InterPro" id="IPR036371">
    <property type="entry name" value="TPK_B1-bd_sf"/>
</dbReference>
<dbReference type="Proteomes" id="UP000199670">
    <property type="component" value="Unassembled WGS sequence"/>
</dbReference>
<dbReference type="GO" id="GO:0005524">
    <property type="term" value="F:ATP binding"/>
    <property type="evidence" value="ECO:0007669"/>
    <property type="project" value="UniProtKB-KW"/>
</dbReference>
<dbReference type="InterPro" id="IPR007371">
    <property type="entry name" value="TPK_catalytic"/>
</dbReference>
<dbReference type="PANTHER" id="PTHR41299:SF1">
    <property type="entry name" value="THIAMINE PYROPHOSPHOKINASE"/>
    <property type="match status" value="1"/>
</dbReference>
<dbReference type="Pfam" id="PF04263">
    <property type="entry name" value="TPK_catalytic"/>
    <property type="match status" value="1"/>
</dbReference>
<keyword evidence="4" id="KW-0067">ATP-binding</keyword>
<dbReference type="EC" id="2.7.6.2" evidence="5"/>
<keyword evidence="2" id="KW-0547">Nucleotide-binding</keyword>
<dbReference type="InterPro" id="IPR036759">
    <property type="entry name" value="TPK_catalytic_sf"/>
</dbReference>
<protein>
    <recommendedName>
        <fullName evidence="5">Thiamine diphosphokinase</fullName>
        <ecNumber evidence="5">2.7.6.2</ecNumber>
    </recommendedName>
</protein>
<keyword evidence="1" id="KW-0808">Transferase</keyword>
<evidence type="ECO:0000313" key="7">
    <source>
        <dbReference type="EMBL" id="SCB71720.1"/>
    </source>
</evidence>
<feature type="domain" description="Thiamin pyrophosphokinase thiamin-binding" evidence="6">
    <location>
        <begin position="135"/>
        <end position="201"/>
    </location>
</feature>
<dbReference type="InterPro" id="IPR006282">
    <property type="entry name" value="Thi_PPkinase"/>
</dbReference>
<dbReference type="SMART" id="SM00983">
    <property type="entry name" value="TPK_B1_binding"/>
    <property type="match status" value="1"/>
</dbReference>
<dbReference type="InterPro" id="IPR007373">
    <property type="entry name" value="Thiamin_PyroPKinase_B1-bd"/>
</dbReference>
<evidence type="ECO:0000256" key="1">
    <source>
        <dbReference type="ARBA" id="ARBA00022679"/>
    </source>
</evidence>
<organism evidence="7 8">
    <name type="scientific">Gilliamella bombicola</name>
    <dbReference type="NCBI Taxonomy" id="1798182"/>
    <lineage>
        <taxon>Bacteria</taxon>
        <taxon>Pseudomonadati</taxon>
        <taxon>Pseudomonadota</taxon>
        <taxon>Gammaproteobacteria</taxon>
        <taxon>Orbales</taxon>
        <taxon>Orbaceae</taxon>
        <taxon>Gilliamella</taxon>
    </lineage>
</organism>
<dbReference type="SUPFAM" id="SSF63862">
    <property type="entry name" value="Thiamin pyrophosphokinase, substrate-binding domain"/>
    <property type="match status" value="1"/>
</dbReference>
<sequence>MSKNSALLFVNGEPPHHTVYHLDNYSYIACTDGAYHNYLSALTIEPDFIIGDLDSYHTNKTIPPNTQIIHTPDQNKTDFEKAILFLASKGVTKFDVYGACGRASDHFLGNISVAMQYYRQYQITFYDNYCYFFFAKYDQKITNVKDHIISLMPLSKVTGLTITGFQYPLIDQTLSLGGQVSLRNKAINNLVQISFKEGHLMVFIENLHNVN</sequence>
<evidence type="ECO:0000259" key="6">
    <source>
        <dbReference type="SMART" id="SM00983"/>
    </source>
</evidence>
<dbReference type="CDD" id="cd07995">
    <property type="entry name" value="TPK"/>
    <property type="match status" value="1"/>
</dbReference>
<reference evidence="8" key="1">
    <citation type="submission" date="2016-08" db="EMBL/GenBank/DDBJ databases">
        <authorList>
            <person name="Varghese N."/>
            <person name="Submissions Spin"/>
        </authorList>
    </citation>
    <scope>NUCLEOTIDE SEQUENCE [LARGE SCALE GENOMIC DNA]</scope>
    <source>
        <strain evidence="8">R-53248</strain>
    </source>
</reference>
<dbReference type="GO" id="GO:0016301">
    <property type="term" value="F:kinase activity"/>
    <property type="evidence" value="ECO:0007669"/>
    <property type="project" value="UniProtKB-KW"/>
</dbReference>
<evidence type="ECO:0000256" key="5">
    <source>
        <dbReference type="NCBIfam" id="TIGR01378"/>
    </source>
</evidence>
<dbReference type="GO" id="GO:0006772">
    <property type="term" value="P:thiamine metabolic process"/>
    <property type="evidence" value="ECO:0007669"/>
    <property type="project" value="UniProtKB-UniRule"/>
</dbReference>
<dbReference type="RefSeq" id="WP_091345902.1">
    <property type="nucleotide sequence ID" value="NZ_FMAQ01000001.1"/>
</dbReference>
<keyword evidence="8" id="KW-1185">Reference proteome</keyword>
<dbReference type="InterPro" id="IPR053149">
    <property type="entry name" value="TPK"/>
</dbReference>
<dbReference type="NCBIfam" id="TIGR01378">
    <property type="entry name" value="thi_PPkinase"/>
    <property type="match status" value="1"/>
</dbReference>
<evidence type="ECO:0000313" key="8">
    <source>
        <dbReference type="Proteomes" id="UP000199670"/>
    </source>
</evidence>
<dbReference type="GO" id="GO:0004788">
    <property type="term" value="F:thiamine diphosphokinase activity"/>
    <property type="evidence" value="ECO:0007669"/>
    <property type="project" value="UniProtKB-UniRule"/>
</dbReference>
<dbReference type="AlphaFoldDB" id="A0A1C3YNQ9"/>
<dbReference type="SUPFAM" id="SSF63999">
    <property type="entry name" value="Thiamin pyrophosphokinase, catalytic domain"/>
    <property type="match status" value="1"/>
</dbReference>
<gene>
    <name evidence="7" type="ORF">GA0061081_10114</name>
</gene>
<dbReference type="Pfam" id="PF04265">
    <property type="entry name" value="TPK_B1_binding"/>
    <property type="match status" value="1"/>
</dbReference>
<accession>A0A1C3YNQ9</accession>
<evidence type="ECO:0000256" key="4">
    <source>
        <dbReference type="ARBA" id="ARBA00022840"/>
    </source>
</evidence>
<proteinExistence type="predicted"/>
<evidence type="ECO:0000256" key="3">
    <source>
        <dbReference type="ARBA" id="ARBA00022777"/>
    </source>
</evidence>
<dbReference type="EMBL" id="FMAQ01000001">
    <property type="protein sequence ID" value="SCB71720.1"/>
    <property type="molecule type" value="Genomic_DNA"/>
</dbReference>
<name>A0A1C3YNQ9_9GAMM</name>
<dbReference type="GO" id="GO:0009229">
    <property type="term" value="P:thiamine diphosphate biosynthetic process"/>
    <property type="evidence" value="ECO:0007669"/>
    <property type="project" value="InterPro"/>
</dbReference>
<dbReference type="PANTHER" id="PTHR41299">
    <property type="entry name" value="THIAMINE PYROPHOSPHOKINASE"/>
    <property type="match status" value="1"/>
</dbReference>
<evidence type="ECO:0000256" key="2">
    <source>
        <dbReference type="ARBA" id="ARBA00022741"/>
    </source>
</evidence>
<dbReference type="OrthoDB" id="7057856at2"/>
<dbReference type="Gene3D" id="3.40.50.10240">
    <property type="entry name" value="Thiamin pyrophosphokinase, catalytic domain"/>
    <property type="match status" value="1"/>
</dbReference>